<feature type="compositionally biased region" description="Polar residues" evidence="20">
    <location>
        <begin position="233"/>
        <end position="271"/>
    </location>
</feature>
<feature type="compositionally biased region" description="Polar residues" evidence="20">
    <location>
        <begin position="324"/>
        <end position="333"/>
    </location>
</feature>
<dbReference type="GO" id="GO:0032534">
    <property type="term" value="P:regulation of microvillus assembly"/>
    <property type="evidence" value="ECO:0007669"/>
    <property type="project" value="TreeGrafter"/>
</dbReference>
<evidence type="ECO:0000256" key="14">
    <source>
        <dbReference type="ARBA" id="ARBA00022889"/>
    </source>
</evidence>
<name>A0A643CI20_BALPH</name>
<dbReference type="PANTHER" id="PTHR12067:SF5">
    <property type="entry name" value="PODOCALYXIN"/>
    <property type="match status" value="1"/>
</dbReference>
<keyword evidence="15 21" id="KW-1133">Transmembrane helix</keyword>
<dbReference type="GO" id="GO:0045121">
    <property type="term" value="C:membrane raft"/>
    <property type="evidence" value="ECO:0007669"/>
    <property type="project" value="UniProtKB-SubCell"/>
</dbReference>
<dbReference type="GO" id="GO:0001726">
    <property type="term" value="C:ruffle"/>
    <property type="evidence" value="ECO:0007669"/>
    <property type="project" value="UniProtKB-SubCell"/>
</dbReference>
<dbReference type="OrthoDB" id="9948358at2759"/>
<proteinExistence type="inferred from homology"/>
<evidence type="ECO:0000256" key="17">
    <source>
        <dbReference type="ARBA" id="ARBA00023180"/>
    </source>
</evidence>
<evidence type="ECO:0000256" key="4">
    <source>
        <dbReference type="ARBA" id="ARBA00004285"/>
    </source>
</evidence>
<evidence type="ECO:0000313" key="22">
    <source>
        <dbReference type="EMBL" id="KAB0399435.1"/>
    </source>
</evidence>
<feature type="non-terminal residue" evidence="22">
    <location>
        <position position="1"/>
    </location>
</feature>
<evidence type="ECO:0000256" key="12">
    <source>
        <dbReference type="ARBA" id="ARBA00022692"/>
    </source>
</evidence>
<feature type="compositionally biased region" description="Low complexity" evidence="20">
    <location>
        <begin position="276"/>
        <end position="286"/>
    </location>
</feature>
<dbReference type="PANTHER" id="PTHR12067">
    <property type="entry name" value="PODOCALYXIN"/>
    <property type="match status" value="1"/>
</dbReference>
<feature type="compositionally biased region" description="Polar residues" evidence="20">
    <location>
        <begin position="351"/>
        <end position="367"/>
    </location>
</feature>
<feature type="region of interest" description="Disordered" evidence="20">
    <location>
        <begin position="70"/>
        <end position="101"/>
    </location>
</feature>
<dbReference type="AlphaFoldDB" id="A0A643CI20"/>
<dbReference type="GO" id="GO:0030027">
    <property type="term" value="C:lamellipodium"/>
    <property type="evidence" value="ECO:0007669"/>
    <property type="project" value="UniProtKB-SubCell"/>
</dbReference>
<dbReference type="EMBL" id="SGJD01001540">
    <property type="protein sequence ID" value="KAB0399435.1"/>
    <property type="molecule type" value="Genomic_DNA"/>
</dbReference>
<dbReference type="GO" id="GO:0016324">
    <property type="term" value="C:apical plasma membrane"/>
    <property type="evidence" value="ECO:0007669"/>
    <property type="project" value="UniProtKB-SubCell"/>
</dbReference>
<feature type="transmembrane region" description="Helical" evidence="21">
    <location>
        <begin position="522"/>
        <end position="545"/>
    </location>
</feature>
<dbReference type="GO" id="GO:0022408">
    <property type="term" value="P:negative regulation of cell-cell adhesion"/>
    <property type="evidence" value="ECO:0007669"/>
    <property type="project" value="TreeGrafter"/>
</dbReference>
<evidence type="ECO:0000256" key="6">
    <source>
        <dbReference type="ARBA" id="ARBA00004479"/>
    </source>
</evidence>
<evidence type="ECO:0000256" key="9">
    <source>
        <dbReference type="ARBA" id="ARBA00007029"/>
    </source>
</evidence>
<evidence type="ECO:0000256" key="21">
    <source>
        <dbReference type="SAM" id="Phobius"/>
    </source>
</evidence>
<evidence type="ECO:0000256" key="1">
    <source>
        <dbReference type="ARBA" id="ARBA00003167"/>
    </source>
</evidence>
<dbReference type="InterPro" id="IPR013836">
    <property type="entry name" value="CD34/Podocalyxin"/>
</dbReference>
<dbReference type="GO" id="GO:0007155">
    <property type="term" value="P:cell adhesion"/>
    <property type="evidence" value="ECO:0007669"/>
    <property type="project" value="UniProtKB-KW"/>
</dbReference>
<evidence type="ECO:0000256" key="11">
    <source>
        <dbReference type="ARBA" id="ARBA00022475"/>
    </source>
</evidence>
<evidence type="ECO:0000313" key="23">
    <source>
        <dbReference type="Proteomes" id="UP000437017"/>
    </source>
</evidence>
<evidence type="ECO:0000256" key="10">
    <source>
        <dbReference type="ARBA" id="ARBA00017371"/>
    </source>
</evidence>
<evidence type="ECO:0000256" key="19">
    <source>
        <dbReference type="ARBA" id="ARBA00031141"/>
    </source>
</evidence>
<dbReference type="GO" id="GO:0016477">
    <property type="term" value="P:cell migration"/>
    <property type="evidence" value="ECO:0007669"/>
    <property type="project" value="InterPro"/>
</dbReference>
<keyword evidence="16 21" id="KW-0472">Membrane</keyword>
<dbReference type="Proteomes" id="UP000437017">
    <property type="component" value="Unassembled WGS sequence"/>
</dbReference>
<keyword evidence="23" id="KW-1185">Reference proteome</keyword>
<keyword evidence="11" id="KW-1003">Cell membrane</keyword>
<evidence type="ECO:0000256" key="16">
    <source>
        <dbReference type="ARBA" id="ARBA00023136"/>
    </source>
</evidence>
<evidence type="ECO:0000256" key="15">
    <source>
        <dbReference type="ARBA" id="ARBA00022989"/>
    </source>
</evidence>
<organism evidence="22 23">
    <name type="scientific">Balaenoptera physalus</name>
    <name type="common">Fin whale</name>
    <name type="synonym">Balaena physalus</name>
    <dbReference type="NCBI Taxonomy" id="9770"/>
    <lineage>
        <taxon>Eukaryota</taxon>
        <taxon>Metazoa</taxon>
        <taxon>Chordata</taxon>
        <taxon>Craniata</taxon>
        <taxon>Vertebrata</taxon>
        <taxon>Euteleostomi</taxon>
        <taxon>Mammalia</taxon>
        <taxon>Eutheria</taxon>
        <taxon>Laurasiatheria</taxon>
        <taxon>Artiodactyla</taxon>
        <taxon>Whippomorpha</taxon>
        <taxon>Cetacea</taxon>
        <taxon>Mysticeti</taxon>
        <taxon>Balaenopteridae</taxon>
        <taxon>Balaenoptera</taxon>
    </lineage>
</organism>
<feature type="region of interest" description="Disordered" evidence="20">
    <location>
        <begin position="213"/>
        <end position="367"/>
    </location>
</feature>
<evidence type="ECO:0000256" key="3">
    <source>
        <dbReference type="ARBA" id="ARBA00004221"/>
    </source>
</evidence>
<evidence type="ECO:0000256" key="13">
    <source>
        <dbReference type="ARBA" id="ARBA00022729"/>
    </source>
</evidence>
<gene>
    <name evidence="22" type="ORF">E2I00_006219</name>
</gene>
<sequence length="622" mass="66768">NTGAVVRVSPCLVSLHFVGLLEDQIRWQIWDCGSSGHTSLTSVILVSTSLRLQWARALESLCHGQLALGRGRSDASPSLSKGKEGKQALEPGAYGHIPTQDREPHWELAHRVLDTKGESDTSSDSFVFTHTPQGGMGKDAEEDSGLPPCLGIRLATVTLVLISPTLPYVAMPHRGTWEEPRVPPPLHQGLYRYTRPGEQRHVPLAMLRTGHFSTQVKPVGETAAEESKPDTLPPSSAQSTVKQSTVPPSTDKSVTASETKGSTPTTPNTSRAVPPSAQQSTTAAASGKDEKPATGNSAITTKDSKDSTTTPTTVSTKPETTSSQSGIKSNSAKSGTQSSHSVTTSSVITKEGTQAASDLPNLGTTSGPNKITAATSLGTMAGPTFTTQGTLTTLIIPAGVGQIQCDSPEKLNEKMLVLNISKTDVSKTNICNATASNDKLVTLLCQAAKASFNPAQDQCHIQLAPVPEIQAVAIKQITICTNLFPTDVYELLKDKWDDLKEVGVNDMQFEGQGPPEETEDRFSMPLIITIVCMASFLLLVAALYGCCHQRLSQRKDQQRLTEELQTVENGYHDNPTLEVMETSSEMQEKKVVNLNGELGDSWIVPLDNLTKDDLDEEEDTHL</sequence>
<evidence type="ECO:0000256" key="20">
    <source>
        <dbReference type="SAM" id="MobiDB-lite"/>
    </source>
</evidence>
<dbReference type="GO" id="GO:0033634">
    <property type="term" value="P:positive regulation of cell-cell adhesion mediated by integrin"/>
    <property type="evidence" value="ECO:0007669"/>
    <property type="project" value="TreeGrafter"/>
</dbReference>
<keyword evidence="17" id="KW-0325">Glycoprotein</keyword>
<accession>A0A643CI20</accession>
<keyword evidence="13" id="KW-0732">Signal</keyword>
<comment type="function">
    <text evidence="1">Involved in the regulation of both adhesion and cell morphology and cancer progression. Functions as an anti-adhesive molecule that maintains an open filtration pathway between neighboring foot processes in the podocyte by charge repulsion. Acts as a pro-adhesive molecule, enhancing the adherence of cells to immobilized ligands, increasing the rate of migration and cell-cell contacts in an integrin-dependent manner. Induces the formation of apical actin-dependent microvilli. Involved in the formation of a preapical plasma membrane subdomain to set up initial epithelial polarization and the apical lumen formation during renal tubulogenesis. Plays a role in cancer development and aggressiveness by inducing cell migration and invasion through its interaction with the actin-binding protein EZR. Affects EZR-dependent signaling events, leading to increased activities of the MAPK and PI3K pathways in cancer cells.</text>
</comment>
<evidence type="ECO:0000256" key="18">
    <source>
        <dbReference type="ARBA" id="ARBA00023273"/>
    </source>
</evidence>
<evidence type="ECO:0000256" key="8">
    <source>
        <dbReference type="ARBA" id="ARBA00004510"/>
    </source>
</evidence>
<keyword evidence="12 21" id="KW-0812">Transmembrane</keyword>
<protein>
    <recommendedName>
        <fullName evidence="10">Podocalyxin</fullName>
    </recommendedName>
    <alternativeName>
        <fullName evidence="19">Podocalyxin-like protein 1</fullName>
    </alternativeName>
</protein>
<comment type="subcellular location">
    <subcellularLocation>
        <location evidence="3">Apical cell membrane</location>
    </subcellularLocation>
    <subcellularLocation>
        <location evidence="7">Cell projection</location>
        <location evidence="7">Filopodium</location>
    </subcellularLocation>
    <subcellularLocation>
        <location evidence="8">Cell projection</location>
        <location evidence="8">Lamellipodium</location>
    </subcellularLocation>
    <subcellularLocation>
        <location evidence="2">Cell projection</location>
        <location evidence="2">Microvillus</location>
    </subcellularLocation>
    <subcellularLocation>
        <location evidence="5">Cell projection</location>
        <location evidence="5">Ruffle</location>
    </subcellularLocation>
    <subcellularLocation>
        <location evidence="4">Membrane raft</location>
    </subcellularLocation>
    <subcellularLocation>
        <location evidence="6">Membrane</location>
        <topology evidence="6">Single-pass type I membrane protein</topology>
    </subcellularLocation>
</comment>
<keyword evidence="18" id="KW-0966">Cell projection</keyword>
<dbReference type="GO" id="GO:0031528">
    <property type="term" value="C:microvillus membrane"/>
    <property type="evidence" value="ECO:0007669"/>
    <property type="project" value="TreeGrafter"/>
</dbReference>
<comment type="caution">
    <text evidence="22">The sequence shown here is derived from an EMBL/GenBank/DDBJ whole genome shotgun (WGS) entry which is preliminary data.</text>
</comment>
<feature type="compositionally biased region" description="Low complexity" evidence="20">
    <location>
        <begin position="307"/>
        <end position="323"/>
    </location>
</feature>
<reference evidence="22 23" key="1">
    <citation type="journal article" date="2019" name="PLoS ONE">
        <title>Genomic analyses reveal an absence of contemporary introgressive admixture between fin whales and blue whales, despite known hybrids.</title>
        <authorList>
            <person name="Westbury M.V."/>
            <person name="Petersen B."/>
            <person name="Lorenzen E.D."/>
        </authorList>
    </citation>
    <scope>NUCLEOTIDE SEQUENCE [LARGE SCALE GENOMIC DNA]</scope>
    <source>
        <strain evidence="22">FinWhale-01</strain>
    </source>
</reference>
<dbReference type="Pfam" id="PF06365">
    <property type="entry name" value="CD34_antigen"/>
    <property type="match status" value="1"/>
</dbReference>
<evidence type="ECO:0000256" key="5">
    <source>
        <dbReference type="ARBA" id="ARBA00004466"/>
    </source>
</evidence>
<dbReference type="GO" id="GO:0030175">
    <property type="term" value="C:filopodium"/>
    <property type="evidence" value="ECO:0007669"/>
    <property type="project" value="UniProtKB-SubCell"/>
</dbReference>
<comment type="similarity">
    <text evidence="9">Belongs to the podocalyxin family.</text>
</comment>
<feature type="compositionally biased region" description="Low complexity" evidence="20">
    <location>
        <begin position="334"/>
        <end position="349"/>
    </location>
</feature>
<keyword evidence="14" id="KW-0130">Cell adhesion</keyword>
<dbReference type="InterPro" id="IPR017403">
    <property type="entry name" value="PODXL"/>
</dbReference>
<evidence type="ECO:0000256" key="2">
    <source>
        <dbReference type="ARBA" id="ARBA00004105"/>
    </source>
</evidence>
<evidence type="ECO:0000256" key="7">
    <source>
        <dbReference type="ARBA" id="ARBA00004486"/>
    </source>
</evidence>